<dbReference type="Pfam" id="PF13511">
    <property type="entry name" value="DUF4124"/>
    <property type="match status" value="1"/>
</dbReference>
<feature type="region of interest" description="Disordered" evidence="1">
    <location>
        <begin position="71"/>
        <end position="90"/>
    </location>
</feature>
<dbReference type="KEGG" id="mmt:Metme_3710"/>
<dbReference type="AlphaFoldDB" id="F9ZW97"/>
<organism evidence="3 4">
    <name type="scientific">Methylomonas methanica (strain DSM 25384 / MC09)</name>
    <dbReference type="NCBI Taxonomy" id="857087"/>
    <lineage>
        <taxon>Bacteria</taxon>
        <taxon>Pseudomonadati</taxon>
        <taxon>Pseudomonadota</taxon>
        <taxon>Gammaproteobacteria</taxon>
        <taxon>Methylococcales</taxon>
        <taxon>Methylococcaceae</taxon>
        <taxon>Methylomonas</taxon>
    </lineage>
</organism>
<feature type="compositionally biased region" description="Basic and acidic residues" evidence="1">
    <location>
        <begin position="71"/>
        <end position="86"/>
    </location>
</feature>
<evidence type="ECO:0000256" key="1">
    <source>
        <dbReference type="SAM" id="MobiDB-lite"/>
    </source>
</evidence>
<evidence type="ECO:0000313" key="4">
    <source>
        <dbReference type="Proteomes" id="UP000008888"/>
    </source>
</evidence>
<dbReference type="InterPro" id="IPR025392">
    <property type="entry name" value="DUF4124"/>
</dbReference>
<dbReference type="HOGENOM" id="CLU_1617104_0_0_6"/>
<reference evidence="4" key="3">
    <citation type="submission" date="2011-05" db="EMBL/GenBank/DDBJ databases">
        <title>Complete sequence of Methylomonas methanica MC09.</title>
        <authorList>
            <consortium name="US DOE Joint Genome Institute"/>
            <person name="Lucas S."/>
            <person name="Han J."/>
            <person name="Lapidus A."/>
            <person name="Cheng J.-F."/>
            <person name="Goodwin L."/>
            <person name="Pitluck S."/>
            <person name="Peters L."/>
            <person name="Mikhailova N."/>
            <person name="Teshima H."/>
            <person name="Han C."/>
            <person name="Tapia R."/>
            <person name="Land M."/>
            <person name="Hauser L."/>
            <person name="Kyrpides N."/>
            <person name="Ivanova N."/>
            <person name="Pagani I."/>
            <person name="Stein L."/>
            <person name="Woyke T."/>
        </authorList>
    </citation>
    <scope>NUCLEOTIDE SEQUENCE [LARGE SCALE GENOMIC DNA]</scope>
    <source>
        <strain evidence="4">MC09</strain>
    </source>
</reference>
<gene>
    <name evidence="3" type="ordered locus">Metme_3710</name>
</gene>
<sequence length="164" mass="18632">MRKLLFLFLCFEAAICDAEVFKCIEKNGKTTYQAAPCKLVAKEQQLDIKSNPAKEAEAKAKLEAIQNEYDTRKAAQEKADKERAEQQRANSALEFARRSAIAQQEQAQAQQRQAEALENQYRYNNRPYFYLPPVRPVYPLTPGLTPGVSGSGFNHHRSVDAPRR</sequence>
<protein>
    <recommendedName>
        <fullName evidence="2">DUF4124 domain-containing protein</fullName>
    </recommendedName>
</protein>
<evidence type="ECO:0000259" key="2">
    <source>
        <dbReference type="Pfam" id="PF13511"/>
    </source>
</evidence>
<name>F9ZW97_METMM</name>
<dbReference type="eggNOG" id="ENOG5031N40">
    <property type="taxonomic scope" value="Bacteria"/>
</dbReference>
<keyword evidence="4" id="KW-1185">Reference proteome</keyword>
<accession>F9ZW97</accession>
<dbReference type="Proteomes" id="UP000008888">
    <property type="component" value="Chromosome"/>
</dbReference>
<reference evidence="3 4" key="1">
    <citation type="journal article" date="2011" name="J. Bacteriol.">
        <title>Complete Genome Sequence of the Aerobic Marine Methanotroph Methylomonas methanica MC09.</title>
        <authorList>
            <person name="Boden R."/>
            <person name="Cunliffe M."/>
            <person name="Scanlan J."/>
            <person name="Moussard H."/>
            <person name="Kits K.D."/>
            <person name="Klotz M.G."/>
            <person name="Jetten M.S."/>
            <person name="Vuilleumier S."/>
            <person name="Han J."/>
            <person name="Peters L."/>
            <person name="Mikhailova N."/>
            <person name="Teshima H."/>
            <person name="Tapia R."/>
            <person name="Kyrpides N."/>
            <person name="Ivanova N."/>
            <person name="Pagani I."/>
            <person name="Cheng J.F."/>
            <person name="Goodwin L."/>
            <person name="Han C."/>
            <person name="Hauser L."/>
            <person name="Land M.L."/>
            <person name="Lapidus A."/>
            <person name="Lucas S."/>
            <person name="Pitluck S."/>
            <person name="Woyke T."/>
            <person name="Stein L."/>
            <person name="Murrell J.C."/>
        </authorList>
    </citation>
    <scope>NUCLEOTIDE SEQUENCE [LARGE SCALE GENOMIC DNA]</scope>
    <source>
        <strain evidence="3 4">MC09</strain>
    </source>
</reference>
<evidence type="ECO:0000313" key="3">
    <source>
        <dbReference type="EMBL" id="AEG02068.1"/>
    </source>
</evidence>
<proteinExistence type="predicted"/>
<feature type="domain" description="DUF4124" evidence="2">
    <location>
        <begin position="8"/>
        <end position="60"/>
    </location>
</feature>
<dbReference type="OrthoDB" id="5574115at2"/>
<dbReference type="EMBL" id="CP002738">
    <property type="protein sequence ID" value="AEG02068.1"/>
    <property type="molecule type" value="Genomic_DNA"/>
</dbReference>
<feature type="region of interest" description="Disordered" evidence="1">
    <location>
        <begin position="143"/>
        <end position="164"/>
    </location>
</feature>
<dbReference type="RefSeq" id="WP_013820286.1">
    <property type="nucleotide sequence ID" value="NC_015572.1"/>
</dbReference>
<reference key="2">
    <citation type="submission" date="2011-05" db="EMBL/GenBank/DDBJ databases">
        <title>Complete genome sequence of the aerobic marine methanotroph Methylomonas methanica MC09.</title>
        <authorList>
            <person name="Boden R."/>
            <person name="Cunliffe M."/>
            <person name="Scanlan J."/>
            <person name="Moussard H."/>
            <person name="Kits K.D."/>
            <person name="Klotz M."/>
            <person name="Jetten M."/>
            <person name="Vuilleumier S."/>
            <person name="Han J."/>
            <person name="Peters L."/>
            <person name="Mikhailova N."/>
            <person name="Teshima H."/>
            <person name="Tapia R."/>
            <person name="Kyrpides N."/>
            <person name="Ivanova N."/>
            <person name="Pagani I."/>
            <person name="Cheng J.-F."/>
            <person name="Goodwin L."/>
            <person name="Han C."/>
            <person name="Hauser L."/>
            <person name="Land M."/>
            <person name="Lapidus A."/>
            <person name="Lucas S."/>
            <person name="Pitluck S."/>
            <person name="Woyke T."/>
            <person name="Stein L.Y."/>
            <person name="Murrell C."/>
        </authorList>
    </citation>
    <scope>NUCLEOTIDE SEQUENCE</scope>
    <source>
        <strain>MC09</strain>
    </source>
</reference>